<dbReference type="OrthoDB" id="185373at2759"/>
<gene>
    <name evidence="1" type="ORF">E4U42_000758</name>
</gene>
<keyword evidence="2" id="KW-1185">Reference proteome</keyword>
<evidence type="ECO:0000313" key="2">
    <source>
        <dbReference type="Proteomes" id="UP000811619"/>
    </source>
</evidence>
<evidence type="ECO:0000313" key="1">
    <source>
        <dbReference type="EMBL" id="KAG5928365.1"/>
    </source>
</evidence>
<reference evidence="1" key="1">
    <citation type="journal article" date="2020" name="bioRxiv">
        <title>Whole genome comparisons of ergot fungi reveals the divergence and evolution of species within the genus Claviceps are the result of varying mechanisms driving genome evolution and host range expansion.</title>
        <authorList>
            <person name="Wyka S.A."/>
            <person name="Mondo S.J."/>
            <person name="Liu M."/>
            <person name="Dettman J."/>
            <person name="Nalam V."/>
            <person name="Broders K.D."/>
        </authorList>
    </citation>
    <scope>NUCLEOTIDE SEQUENCE</scope>
    <source>
        <strain evidence="1">CCC 489</strain>
    </source>
</reference>
<accession>A0A8K0J9Z7</accession>
<protein>
    <submittedName>
        <fullName evidence="1">Uncharacterized protein</fullName>
    </submittedName>
</protein>
<comment type="caution">
    <text evidence="1">The sequence shown here is derived from an EMBL/GenBank/DDBJ whole genome shotgun (WGS) entry which is preliminary data.</text>
</comment>
<dbReference type="Proteomes" id="UP000811619">
    <property type="component" value="Unassembled WGS sequence"/>
</dbReference>
<sequence>MRIHPPRLGGQLVRHPPEDGVGAADILDGAVEQVEQAVQLAALVTHVVDQEGVLGLRGLQAGVEERKPGGERQAREIWEKIERMDLEVPATVYNAYVGAIAGSGNEKETRGLLLNMALYVGTEPSSVTLAITHNALPGQELQANFREWAQKRYRAAWAELDNVGRRLNEYGLCQIKIKRVMKA</sequence>
<dbReference type="EMBL" id="SRPY01000120">
    <property type="protein sequence ID" value="KAG5928365.1"/>
    <property type="molecule type" value="Genomic_DNA"/>
</dbReference>
<organism evidence="1 2">
    <name type="scientific">Claviceps africana</name>
    <dbReference type="NCBI Taxonomy" id="83212"/>
    <lineage>
        <taxon>Eukaryota</taxon>
        <taxon>Fungi</taxon>
        <taxon>Dikarya</taxon>
        <taxon>Ascomycota</taxon>
        <taxon>Pezizomycotina</taxon>
        <taxon>Sordariomycetes</taxon>
        <taxon>Hypocreomycetidae</taxon>
        <taxon>Hypocreales</taxon>
        <taxon>Clavicipitaceae</taxon>
        <taxon>Claviceps</taxon>
    </lineage>
</organism>
<dbReference type="AlphaFoldDB" id="A0A8K0J9Z7"/>
<proteinExistence type="predicted"/>
<name>A0A8K0J9Z7_9HYPO</name>